<evidence type="ECO:0000256" key="1">
    <source>
        <dbReference type="SAM" id="MobiDB-lite"/>
    </source>
</evidence>
<gene>
    <name evidence="2" type="ORF">HRI_000680300</name>
</gene>
<keyword evidence="3" id="KW-1185">Reference proteome</keyword>
<protein>
    <submittedName>
        <fullName evidence="2">Uncharacterized protein</fullName>
    </submittedName>
</protein>
<sequence>MSTVLESIDSYSASRFESTLLVNQIKEAEEKDDCSSSTTTSSWIGMTSDDATSGRSDDEDEVQSSFNDGLDTMDSLQQVLPMRFVPISV</sequence>
<name>A0A9W7H310_HIBTR</name>
<feature type="region of interest" description="Disordered" evidence="1">
    <location>
        <begin position="27"/>
        <end position="70"/>
    </location>
</feature>
<feature type="compositionally biased region" description="Polar residues" evidence="1">
    <location>
        <begin position="43"/>
        <end position="54"/>
    </location>
</feature>
<reference evidence="2" key="1">
    <citation type="submission" date="2023-05" db="EMBL/GenBank/DDBJ databases">
        <title>Genome and transcriptome analyses reveal genes involved in the formation of fine ridges on petal epidermal cells in Hibiscus trionum.</title>
        <authorList>
            <person name="Koshimizu S."/>
            <person name="Masuda S."/>
            <person name="Ishii T."/>
            <person name="Shirasu K."/>
            <person name="Hoshino A."/>
            <person name="Arita M."/>
        </authorList>
    </citation>
    <scope>NUCLEOTIDE SEQUENCE</scope>
    <source>
        <strain evidence="2">Hamamatsu line</strain>
    </source>
</reference>
<comment type="caution">
    <text evidence="2">The sequence shown here is derived from an EMBL/GenBank/DDBJ whole genome shotgun (WGS) entry which is preliminary data.</text>
</comment>
<accession>A0A9W7H310</accession>
<proteinExistence type="predicted"/>
<organism evidence="2 3">
    <name type="scientific">Hibiscus trionum</name>
    <name type="common">Flower of an hour</name>
    <dbReference type="NCBI Taxonomy" id="183268"/>
    <lineage>
        <taxon>Eukaryota</taxon>
        <taxon>Viridiplantae</taxon>
        <taxon>Streptophyta</taxon>
        <taxon>Embryophyta</taxon>
        <taxon>Tracheophyta</taxon>
        <taxon>Spermatophyta</taxon>
        <taxon>Magnoliopsida</taxon>
        <taxon>eudicotyledons</taxon>
        <taxon>Gunneridae</taxon>
        <taxon>Pentapetalae</taxon>
        <taxon>rosids</taxon>
        <taxon>malvids</taxon>
        <taxon>Malvales</taxon>
        <taxon>Malvaceae</taxon>
        <taxon>Malvoideae</taxon>
        <taxon>Hibiscus</taxon>
    </lineage>
</organism>
<dbReference type="AlphaFoldDB" id="A0A9W7H310"/>
<dbReference type="EMBL" id="BSYR01000008">
    <property type="protein sequence ID" value="GMI70110.1"/>
    <property type="molecule type" value="Genomic_DNA"/>
</dbReference>
<evidence type="ECO:0000313" key="3">
    <source>
        <dbReference type="Proteomes" id="UP001165190"/>
    </source>
</evidence>
<evidence type="ECO:0000313" key="2">
    <source>
        <dbReference type="EMBL" id="GMI70110.1"/>
    </source>
</evidence>
<dbReference type="Proteomes" id="UP001165190">
    <property type="component" value="Unassembled WGS sequence"/>
</dbReference>